<dbReference type="Proteomes" id="UP000822688">
    <property type="component" value="Chromosome 2"/>
</dbReference>
<gene>
    <name evidence="1" type="ORF">KC19_2G196900</name>
</gene>
<dbReference type="PANTHER" id="PTHR34574:SF13">
    <property type="entry name" value="EF-HAND DOMAIN-CONTAINING PROTEIN"/>
    <property type="match status" value="1"/>
</dbReference>
<dbReference type="PANTHER" id="PTHR34574">
    <property type="entry name" value="CALCIUM-BINDING EF-HAND FAMILY PROTEIN-RELATED"/>
    <property type="match status" value="1"/>
</dbReference>
<comment type="caution">
    <text evidence="1">The sequence shown here is derived from an EMBL/GenBank/DDBJ whole genome shotgun (WGS) entry which is preliminary data.</text>
</comment>
<evidence type="ECO:0000313" key="2">
    <source>
        <dbReference type="Proteomes" id="UP000822688"/>
    </source>
</evidence>
<proteinExistence type="predicted"/>
<reference evidence="1" key="1">
    <citation type="submission" date="2020-06" db="EMBL/GenBank/DDBJ databases">
        <title>WGS assembly of Ceratodon purpureus strain R40.</title>
        <authorList>
            <person name="Carey S.B."/>
            <person name="Jenkins J."/>
            <person name="Shu S."/>
            <person name="Lovell J.T."/>
            <person name="Sreedasyam A."/>
            <person name="Maumus F."/>
            <person name="Tiley G.P."/>
            <person name="Fernandez-Pozo N."/>
            <person name="Barry K."/>
            <person name="Chen C."/>
            <person name="Wang M."/>
            <person name="Lipzen A."/>
            <person name="Daum C."/>
            <person name="Saski C.A."/>
            <person name="Payton A.C."/>
            <person name="Mcbreen J.C."/>
            <person name="Conrad R.E."/>
            <person name="Kollar L.M."/>
            <person name="Olsson S."/>
            <person name="Huttunen S."/>
            <person name="Landis J.B."/>
            <person name="Wickett N.J."/>
            <person name="Johnson M.G."/>
            <person name="Rensing S.A."/>
            <person name="Grimwood J."/>
            <person name="Schmutz J."/>
            <person name="Mcdaniel S.F."/>
        </authorList>
    </citation>
    <scope>NUCLEOTIDE SEQUENCE</scope>
    <source>
        <strain evidence="1">R40</strain>
    </source>
</reference>
<sequence>MADTLMDGKSLKQFVENDQLWAKFVDERFAKLDKGHTGKLTHTDLEPAISGVGKALGLPPMGNDPETDHIYSEMFSEFGPGGEGITKETFSIVMRDILLGLGDGLEREPVAISPLNGSELERWVRSPQFDIEAAAAYGALDTDSSGQVKANSIIKAMRRLSVDQGMPPPTDVSVSKNIDRAMQEAGINAEQNLGQLEFADAYRKVALAVAKYMREKPMTVAHTEKVFDGTSISNLLKDKHALDLALDLAWEIMPKTGNGSAPKSYLRIGLDTLAPYAGLPPVGAVPEMDNIVNDSFKLIDDDAAGRVDKPAFDKCMLEVLGGVMLQLEGKNIGVRSSAVIPPGRENSINTGMPF</sequence>
<evidence type="ECO:0000313" key="1">
    <source>
        <dbReference type="EMBL" id="KAG0587860.1"/>
    </source>
</evidence>
<dbReference type="InterPro" id="IPR011992">
    <property type="entry name" value="EF-hand-dom_pair"/>
</dbReference>
<accession>A0A8T0IVW5</accession>
<dbReference type="Gene3D" id="1.10.238.10">
    <property type="entry name" value="EF-hand"/>
    <property type="match status" value="1"/>
</dbReference>
<dbReference type="SUPFAM" id="SSF47473">
    <property type="entry name" value="EF-hand"/>
    <property type="match status" value="1"/>
</dbReference>
<organism evidence="1 2">
    <name type="scientific">Ceratodon purpureus</name>
    <name type="common">Fire moss</name>
    <name type="synonym">Dicranum purpureum</name>
    <dbReference type="NCBI Taxonomy" id="3225"/>
    <lineage>
        <taxon>Eukaryota</taxon>
        <taxon>Viridiplantae</taxon>
        <taxon>Streptophyta</taxon>
        <taxon>Embryophyta</taxon>
        <taxon>Bryophyta</taxon>
        <taxon>Bryophytina</taxon>
        <taxon>Bryopsida</taxon>
        <taxon>Dicranidae</taxon>
        <taxon>Pseudoditrichales</taxon>
        <taxon>Ditrichaceae</taxon>
        <taxon>Ceratodon</taxon>
    </lineage>
</organism>
<dbReference type="AlphaFoldDB" id="A0A8T0IVW5"/>
<evidence type="ECO:0008006" key="3">
    <source>
        <dbReference type="Google" id="ProtNLM"/>
    </source>
</evidence>
<protein>
    <recommendedName>
        <fullName evidence="3">EF-hand domain-containing protein</fullName>
    </recommendedName>
</protein>
<dbReference type="EMBL" id="CM026422">
    <property type="protein sequence ID" value="KAG0587860.1"/>
    <property type="molecule type" value="Genomic_DNA"/>
</dbReference>
<keyword evidence="2" id="KW-1185">Reference proteome</keyword>
<name>A0A8T0IVW5_CERPU</name>